<evidence type="ECO:0000256" key="4">
    <source>
        <dbReference type="SAM" id="MobiDB-lite"/>
    </source>
</evidence>
<dbReference type="PANTHER" id="PTHR15367:SF2">
    <property type="entry name" value="DNA-DIRECTED RNA POLYMERASE III SUBUNIT"/>
    <property type="match status" value="1"/>
</dbReference>
<dbReference type="Pfam" id="PF11705">
    <property type="entry name" value="RNA_pol_3_Rpc31"/>
    <property type="match status" value="1"/>
</dbReference>
<feature type="compositionally biased region" description="Basic and acidic residues" evidence="4">
    <location>
        <begin position="86"/>
        <end position="99"/>
    </location>
</feature>
<sequence length="212" mass="25206">MAMRGRGRGSRGRGFGSQFEHRFAKHEPYVLFPEIGNLPNISYVTSVQKDYYRLINYKLKLENFWKGSCYHLEESGKKLKNPQGADIERYSDRGKQKNQMKREALESYLKLLPSNFPTELIQGSKRIQRDKKKLRWDGDSDEKLFEKLERLEENNQKGEKEKKGDSDEEEEEQLEEVDEESSEEDDYNQNIDFDDDEDDLNMEEEEYEDAYE</sequence>
<comment type="similarity">
    <text evidence="2">Belongs to the eukaryotic RPC7 RNA polymerase subunit family.</text>
</comment>
<feature type="region of interest" description="Disordered" evidence="4">
    <location>
        <begin position="76"/>
        <end position="99"/>
    </location>
</feature>
<evidence type="ECO:0000256" key="2">
    <source>
        <dbReference type="ARBA" id="ARBA00008352"/>
    </source>
</evidence>
<evidence type="ECO:0000256" key="3">
    <source>
        <dbReference type="ARBA" id="ARBA00023242"/>
    </source>
</evidence>
<evidence type="ECO:0000256" key="1">
    <source>
        <dbReference type="ARBA" id="ARBA00004123"/>
    </source>
</evidence>
<keyword evidence="6" id="KW-1185">Reference proteome</keyword>
<protein>
    <submittedName>
        <fullName evidence="5">Uncharacterized protein</fullName>
    </submittedName>
</protein>
<organism evidence="5 6">
    <name type="scientific">Spirodela intermedia</name>
    <name type="common">Intermediate duckweed</name>
    <dbReference type="NCBI Taxonomy" id="51605"/>
    <lineage>
        <taxon>Eukaryota</taxon>
        <taxon>Viridiplantae</taxon>
        <taxon>Streptophyta</taxon>
        <taxon>Embryophyta</taxon>
        <taxon>Tracheophyta</taxon>
        <taxon>Spermatophyta</taxon>
        <taxon>Magnoliopsida</taxon>
        <taxon>Liliopsida</taxon>
        <taxon>Araceae</taxon>
        <taxon>Lemnoideae</taxon>
        <taxon>Spirodela</taxon>
    </lineage>
</organism>
<feature type="compositionally biased region" description="Acidic residues" evidence="4">
    <location>
        <begin position="166"/>
        <end position="212"/>
    </location>
</feature>
<dbReference type="AlphaFoldDB" id="A0A7I8KU65"/>
<dbReference type="PANTHER" id="PTHR15367">
    <property type="entry name" value="DNA-DIRECTED RNA POLYMERASE III"/>
    <property type="match status" value="1"/>
</dbReference>
<evidence type="ECO:0000313" key="5">
    <source>
        <dbReference type="EMBL" id="CAA7401012.1"/>
    </source>
</evidence>
<dbReference type="InterPro" id="IPR024661">
    <property type="entry name" value="RNA_pol_III_Rpc31"/>
</dbReference>
<reference evidence="5" key="1">
    <citation type="submission" date="2020-02" db="EMBL/GenBank/DDBJ databases">
        <authorList>
            <person name="Scholz U."/>
            <person name="Mascher M."/>
            <person name="Fiebig A."/>
        </authorList>
    </citation>
    <scope>NUCLEOTIDE SEQUENCE</scope>
</reference>
<name>A0A7I8KU65_SPIIN</name>
<proteinExistence type="inferred from homology"/>
<dbReference type="EMBL" id="LR746271">
    <property type="protein sequence ID" value="CAA7401012.1"/>
    <property type="molecule type" value="Genomic_DNA"/>
</dbReference>
<dbReference type="GO" id="GO:0006383">
    <property type="term" value="P:transcription by RNA polymerase III"/>
    <property type="evidence" value="ECO:0007669"/>
    <property type="project" value="InterPro"/>
</dbReference>
<dbReference type="OrthoDB" id="2018787at2759"/>
<feature type="region of interest" description="Disordered" evidence="4">
    <location>
        <begin position="147"/>
        <end position="212"/>
    </location>
</feature>
<dbReference type="Proteomes" id="UP000663760">
    <property type="component" value="Chromosome 8"/>
</dbReference>
<dbReference type="GO" id="GO:0005666">
    <property type="term" value="C:RNA polymerase III complex"/>
    <property type="evidence" value="ECO:0007669"/>
    <property type="project" value="TreeGrafter"/>
</dbReference>
<feature type="compositionally biased region" description="Basic and acidic residues" evidence="4">
    <location>
        <begin position="147"/>
        <end position="165"/>
    </location>
</feature>
<evidence type="ECO:0000313" key="6">
    <source>
        <dbReference type="Proteomes" id="UP000663760"/>
    </source>
</evidence>
<keyword evidence="3" id="KW-0539">Nucleus</keyword>
<accession>A0A7I8KU65</accession>
<gene>
    <name evidence="5" type="ORF">SI8410_08011690</name>
</gene>
<comment type="subcellular location">
    <subcellularLocation>
        <location evidence="1">Nucleus</location>
    </subcellularLocation>
</comment>